<name>A0ABW1F5U7_9ACTN</name>
<reference evidence="2" key="1">
    <citation type="journal article" date="2019" name="Int. J. Syst. Evol. Microbiol.">
        <title>The Global Catalogue of Microorganisms (GCM) 10K type strain sequencing project: providing services to taxonomists for standard genome sequencing and annotation.</title>
        <authorList>
            <consortium name="The Broad Institute Genomics Platform"/>
            <consortium name="The Broad Institute Genome Sequencing Center for Infectious Disease"/>
            <person name="Wu L."/>
            <person name="Ma J."/>
        </authorList>
    </citation>
    <scope>NUCLEOTIDE SEQUENCE [LARGE SCALE GENOMIC DNA]</scope>
    <source>
        <strain evidence="2">CGMCC 4.1469</strain>
    </source>
</reference>
<dbReference type="Proteomes" id="UP001596067">
    <property type="component" value="Unassembled WGS sequence"/>
</dbReference>
<evidence type="ECO:0000313" key="2">
    <source>
        <dbReference type="Proteomes" id="UP001596067"/>
    </source>
</evidence>
<evidence type="ECO:0000313" key="1">
    <source>
        <dbReference type="EMBL" id="MFC5888489.1"/>
    </source>
</evidence>
<gene>
    <name evidence="1" type="ORF">ACFP0N_26330</name>
</gene>
<accession>A0ABW1F5U7</accession>
<dbReference type="EMBL" id="JBHSOD010000041">
    <property type="protein sequence ID" value="MFC5888489.1"/>
    <property type="molecule type" value="Genomic_DNA"/>
</dbReference>
<keyword evidence="2" id="KW-1185">Reference proteome</keyword>
<organism evidence="1 2">
    <name type="scientific">Kitasatospora aburaviensis</name>
    <dbReference type="NCBI Taxonomy" id="67265"/>
    <lineage>
        <taxon>Bacteria</taxon>
        <taxon>Bacillati</taxon>
        <taxon>Actinomycetota</taxon>
        <taxon>Actinomycetes</taxon>
        <taxon>Kitasatosporales</taxon>
        <taxon>Streptomycetaceae</taxon>
        <taxon>Kitasatospora</taxon>
    </lineage>
</organism>
<comment type="caution">
    <text evidence="1">The sequence shown here is derived from an EMBL/GenBank/DDBJ whole genome shotgun (WGS) entry which is preliminary data.</text>
</comment>
<dbReference type="RefSeq" id="WP_313763595.1">
    <property type="nucleotide sequence ID" value="NZ_BAAAVH010000113.1"/>
</dbReference>
<proteinExistence type="predicted"/>
<sequence length="59" mass="6359">MSDPRATDDSRTDTLLANIRDAADLPCEFVDVVEGALTEGLAGRYDGTYPPTGHTYPET</sequence>
<protein>
    <submittedName>
        <fullName evidence="1">Uncharacterized protein</fullName>
    </submittedName>
</protein>